<reference evidence="1 2" key="1">
    <citation type="submission" date="2015-11" db="EMBL/GenBank/DDBJ databases">
        <authorList>
            <person name="Zhang Y."/>
            <person name="Guo Z."/>
        </authorList>
    </citation>
    <scope>NUCLEOTIDE SEQUENCE [LARGE SCALE GENOMIC DNA]</scope>
    <source>
        <strain evidence="1 2">YFY001</strain>
    </source>
</reference>
<organism evidence="1 2">
    <name type="scientific">Janibacter indicus</name>
    <dbReference type="NCBI Taxonomy" id="857417"/>
    <lineage>
        <taxon>Bacteria</taxon>
        <taxon>Bacillati</taxon>
        <taxon>Actinomycetota</taxon>
        <taxon>Actinomycetes</taxon>
        <taxon>Micrococcales</taxon>
        <taxon>Intrasporangiaceae</taxon>
        <taxon>Janibacter</taxon>
    </lineage>
</organism>
<dbReference type="InterPro" id="IPR043733">
    <property type="entry name" value="DUF5677"/>
</dbReference>
<name>A0A1L3MKV6_9MICO</name>
<sequence>MPETTLNFGDPDEFLGAQQIKDFCASVDAASSRQLASVHDDRDGFQDRLFRDYGAGFEAMDLVHSAAAEAAQWAKIRVHRSMVDDPDEEFEVFYAVLHGCCARALSAYAETAALLRGGFPNGALTRARFLHELLITLGVLAEHGRPDGKHPELINRYLDHRDIFLPSTVKDLLATQVGDVGSVLDEDVLALIDQNHRALLDTYGKSFRQMWGWAAPLFPDWKKAISTRMLGELVFPEGHFFYVLTSEHVHAGSEGLHNVVSTREHESVLLAGATNRDLALPAELATAFLVGIVEYVVPARIEADGVVDDTGASLLVGVRHLSEAVSREMGRGEDTVTNAEAVFQDELRRGLAANRNRRGDALSAALRAAHRLVRRLRRRL</sequence>
<dbReference type="EMBL" id="CP013290">
    <property type="protein sequence ID" value="APH02834.1"/>
    <property type="molecule type" value="Genomic_DNA"/>
</dbReference>
<proteinExistence type="predicted"/>
<accession>A0A1L3MKV6</accession>
<evidence type="ECO:0000313" key="1">
    <source>
        <dbReference type="EMBL" id="APH02834.1"/>
    </source>
</evidence>
<dbReference type="Proteomes" id="UP000182938">
    <property type="component" value="Chromosome"/>
</dbReference>
<evidence type="ECO:0000313" key="2">
    <source>
        <dbReference type="Proteomes" id="UP000182938"/>
    </source>
</evidence>
<dbReference type="Pfam" id="PF18928">
    <property type="entry name" value="DUF5677"/>
    <property type="match status" value="1"/>
</dbReference>
<dbReference type="RefSeq" id="WP_072625962.1">
    <property type="nucleotide sequence ID" value="NZ_CP013290.1"/>
</dbReference>
<gene>
    <name evidence="1" type="ORF">ASJ30_15880</name>
</gene>
<dbReference type="AlphaFoldDB" id="A0A1L3MKV6"/>
<keyword evidence="2" id="KW-1185">Reference proteome</keyword>
<dbReference type="KEGG" id="jte:ASJ30_15880"/>
<protein>
    <submittedName>
        <fullName evidence="1">Uncharacterized protein</fullName>
    </submittedName>
</protein>